<feature type="domain" description="HTH marR-type" evidence="1">
    <location>
        <begin position="1"/>
        <end position="132"/>
    </location>
</feature>
<gene>
    <name evidence="2" type="ORF">E4T80_01255</name>
</gene>
<dbReference type="PANTHER" id="PTHR33164:SF89">
    <property type="entry name" value="MARR FAMILY REGULATORY PROTEIN"/>
    <property type="match status" value="1"/>
</dbReference>
<name>A0A4Y9K6M8_9PAST</name>
<dbReference type="OrthoDB" id="3232829at2"/>
<evidence type="ECO:0000259" key="1">
    <source>
        <dbReference type="PROSITE" id="PS50995"/>
    </source>
</evidence>
<dbReference type="EMBL" id="SPPA01000002">
    <property type="protein sequence ID" value="TFV13162.1"/>
    <property type="molecule type" value="Genomic_DNA"/>
</dbReference>
<dbReference type="GO" id="GO:0003700">
    <property type="term" value="F:DNA-binding transcription factor activity"/>
    <property type="evidence" value="ECO:0007669"/>
    <property type="project" value="InterPro"/>
</dbReference>
<dbReference type="Pfam" id="PF12802">
    <property type="entry name" value="MarR_2"/>
    <property type="match status" value="1"/>
</dbReference>
<proteinExistence type="predicted"/>
<dbReference type="InterPro" id="IPR036390">
    <property type="entry name" value="WH_DNA-bd_sf"/>
</dbReference>
<evidence type="ECO:0000313" key="3">
    <source>
        <dbReference type="Proteomes" id="UP000297396"/>
    </source>
</evidence>
<dbReference type="InterPro" id="IPR039422">
    <property type="entry name" value="MarR/SlyA-like"/>
</dbReference>
<dbReference type="AlphaFoldDB" id="A0A4Y9K6M8"/>
<dbReference type="PANTHER" id="PTHR33164">
    <property type="entry name" value="TRANSCRIPTIONAL REGULATOR, MARR FAMILY"/>
    <property type="match status" value="1"/>
</dbReference>
<dbReference type="SUPFAM" id="SSF46785">
    <property type="entry name" value="Winged helix' DNA-binding domain"/>
    <property type="match status" value="1"/>
</dbReference>
<accession>A0A4Y9K6M8</accession>
<dbReference type="Gene3D" id="1.10.10.10">
    <property type="entry name" value="Winged helix-like DNA-binding domain superfamily/Winged helix DNA-binding domain"/>
    <property type="match status" value="1"/>
</dbReference>
<dbReference type="InterPro" id="IPR000835">
    <property type="entry name" value="HTH_MarR-typ"/>
</dbReference>
<reference evidence="2 3" key="1">
    <citation type="submission" date="2019-03" db="EMBL/GenBank/DDBJ databases">
        <title>Diversity of the mouse oral microbiome.</title>
        <authorList>
            <person name="Joseph S."/>
            <person name="Aduse-Opoku J."/>
            <person name="Curtis M."/>
            <person name="Wade W."/>
            <person name="Hashim A."/>
        </authorList>
    </citation>
    <scope>NUCLEOTIDE SEQUENCE [LARGE SCALE GENOMIC DNA]</scope>
    <source>
        <strain evidence="2 3">WT12</strain>
    </source>
</reference>
<evidence type="ECO:0000313" key="2">
    <source>
        <dbReference type="EMBL" id="TFV13162.1"/>
    </source>
</evidence>
<comment type="caution">
    <text evidence="2">The sequence shown here is derived from an EMBL/GenBank/DDBJ whole genome shotgun (WGS) entry which is preliminary data.</text>
</comment>
<sequence>MNPFDKLATLSAQLSQIYAQWAKQYDLTLNELHFLYHIGRYGQSSPTAIGDKWSLPKQTVTSVCKRLDERGFLQFLPDPQDKRSKLISLTAKGQHFTQPLIERLTAAECAVATAFGTEHCNTLLDQLDQLQQRLKQQLRLTQQEHIQ</sequence>
<protein>
    <submittedName>
        <fullName evidence="2">MarR family transcriptional regulator</fullName>
    </submittedName>
</protein>
<dbReference type="GO" id="GO:0006950">
    <property type="term" value="P:response to stress"/>
    <property type="evidence" value="ECO:0007669"/>
    <property type="project" value="TreeGrafter"/>
</dbReference>
<dbReference type="InterPro" id="IPR036388">
    <property type="entry name" value="WH-like_DNA-bd_sf"/>
</dbReference>
<organism evidence="2 3">
    <name type="scientific">Muribacter muris</name>
    <dbReference type="NCBI Taxonomy" id="67855"/>
    <lineage>
        <taxon>Bacteria</taxon>
        <taxon>Pseudomonadati</taxon>
        <taxon>Pseudomonadota</taxon>
        <taxon>Gammaproteobacteria</taxon>
        <taxon>Pasteurellales</taxon>
        <taxon>Pasteurellaceae</taxon>
        <taxon>Muribacter</taxon>
    </lineage>
</organism>
<dbReference type="PROSITE" id="PS50995">
    <property type="entry name" value="HTH_MARR_2"/>
    <property type="match status" value="1"/>
</dbReference>
<dbReference type="RefSeq" id="WP_135054233.1">
    <property type="nucleotide sequence ID" value="NZ_JADGLC010000002.1"/>
</dbReference>
<dbReference type="Proteomes" id="UP000297396">
    <property type="component" value="Unassembled WGS sequence"/>
</dbReference>
<dbReference type="SMART" id="SM00347">
    <property type="entry name" value="HTH_MARR"/>
    <property type="match status" value="1"/>
</dbReference>